<feature type="region of interest" description="Disordered" evidence="1">
    <location>
        <begin position="61"/>
        <end position="121"/>
    </location>
</feature>
<dbReference type="AlphaFoldDB" id="A0A9Q3K7S2"/>
<reference evidence="2" key="1">
    <citation type="submission" date="2021-03" db="EMBL/GenBank/DDBJ databases">
        <title>Draft genome sequence of rust myrtle Austropuccinia psidii MF-1, a brazilian biotype.</title>
        <authorList>
            <person name="Quecine M.C."/>
            <person name="Pachon D.M.R."/>
            <person name="Bonatelli M.L."/>
            <person name="Correr F.H."/>
            <person name="Franceschini L.M."/>
            <person name="Leite T.F."/>
            <person name="Margarido G.R.A."/>
            <person name="Almeida C.A."/>
            <person name="Ferrarezi J.A."/>
            <person name="Labate C.A."/>
        </authorList>
    </citation>
    <scope>NUCLEOTIDE SEQUENCE</scope>
    <source>
        <strain evidence="2">MF-1</strain>
    </source>
</reference>
<name>A0A9Q3K7S2_9BASI</name>
<accession>A0A9Q3K7S2</accession>
<evidence type="ECO:0000256" key="1">
    <source>
        <dbReference type="SAM" id="MobiDB-lite"/>
    </source>
</evidence>
<dbReference type="EMBL" id="AVOT02095767">
    <property type="protein sequence ID" value="MBW0575186.1"/>
    <property type="molecule type" value="Genomic_DNA"/>
</dbReference>
<gene>
    <name evidence="2" type="ORF">O181_114901</name>
</gene>
<feature type="compositionally biased region" description="Polar residues" evidence="1">
    <location>
        <begin position="111"/>
        <end position="121"/>
    </location>
</feature>
<evidence type="ECO:0000313" key="3">
    <source>
        <dbReference type="Proteomes" id="UP000765509"/>
    </source>
</evidence>
<proteinExistence type="predicted"/>
<comment type="caution">
    <text evidence="2">The sequence shown here is derived from an EMBL/GenBank/DDBJ whole genome shotgun (WGS) entry which is preliminary data.</text>
</comment>
<feature type="compositionally biased region" description="Polar residues" evidence="1">
    <location>
        <begin position="63"/>
        <end position="73"/>
    </location>
</feature>
<evidence type="ECO:0000313" key="2">
    <source>
        <dbReference type="EMBL" id="MBW0575186.1"/>
    </source>
</evidence>
<dbReference type="Proteomes" id="UP000765509">
    <property type="component" value="Unassembled WGS sequence"/>
</dbReference>
<protein>
    <submittedName>
        <fullName evidence="2">Uncharacterized protein</fullName>
    </submittedName>
</protein>
<organism evidence="2 3">
    <name type="scientific">Austropuccinia psidii MF-1</name>
    <dbReference type="NCBI Taxonomy" id="1389203"/>
    <lineage>
        <taxon>Eukaryota</taxon>
        <taxon>Fungi</taxon>
        <taxon>Dikarya</taxon>
        <taxon>Basidiomycota</taxon>
        <taxon>Pucciniomycotina</taxon>
        <taxon>Pucciniomycetes</taxon>
        <taxon>Pucciniales</taxon>
        <taxon>Sphaerophragmiaceae</taxon>
        <taxon>Austropuccinia</taxon>
    </lineage>
</organism>
<sequence length="136" mass="15305">MVKNHKGASTKSHPNLWSQYETGSLWGRQYPDERLSDENFSQKYWDKIVVPYDLSYEIEVGDNNESSAGSTSEVKSDEEDVEISEGNMDNINGGQDQEEDPSFFIDRDTEMNNAGGPSTFASGLKDFGFSNEWAGW</sequence>
<keyword evidence="3" id="KW-1185">Reference proteome</keyword>